<dbReference type="NCBIfam" id="TIGR00516">
    <property type="entry name" value="acpS"/>
    <property type="match status" value="1"/>
</dbReference>
<dbReference type="EC" id="2.7.8.7" evidence="11"/>
<evidence type="ECO:0000259" key="12">
    <source>
        <dbReference type="Pfam" id="PF01648"/>
    </source>
</evidence>
<accession>A0ABW0I1C1</accession>
<dbReference type="HAMAP" id="MF_00101">
    <property type="entry name" value="AcpS"/>
    <property type="match status" value="1"/>
</dbReference>
<dbReference type="SUPFAM" id="SSF56214">
    <property type="entry name" value="4'-phosphopantetheinyl transferase"/>
    <property type="match status" value="1"/>
</dbReference>
<evidence type="ECO:0000256" key="6">
    <source>
        <dbReference type="ARBA" id="ARBA00022723"/>
    </source>
</evidence>
<dbReference type="GO" id="GO:0008897">
    <property type="term" value="F:holo-[acyl-carrier-protein] synthase activity"/>
    <property type="evidence" value="ECO:0007669"/>
    <property type="project" value="UniProtKB-EC"/>
</dbReference>
<keyword evidence="5 11" id="KW-0808">Transferase</keyword>
<comment type="similarity">
    <text evidence="2">Belongs to the P-Pant transferase superfamily. Gsp/Sfp/HetI/AcpT family.</text>
</comment>
<reference evidence="14" key="1">
    <citation type="journal article" date="2019" name="Int. J. Syst. Evol. Microbiol.">
        <title>The Global Catalogue of Microorganisms (GCM) 10K type strain sequencing project: providing services to taxonomists for standard genome sequencing and annotation.</title>
        <authorList>
            <consortium name="The Broad Institute Genomics Platform"/>
            <consortium name="The Broad Institute Genome Sequencing Center for Infectious Disease"/>
            <person name="Wu L."/>
            <person name="Ma J."/>
        </authorList>
    </citation>
    <scope>NUCLEOTIDE SEQUENCE [LARGE SCALE GENOMIC DNA]</scope>
    <source>
        <strain evidence="14">CGMCC 1.18575</strain>
    </source>
</reference>
<feature type="binding site" evidence="11">
    <location>
        <position position="8"/>
    </location>
    <ligand>
        <name>Mg(2+)</name>
        <dbReference type="ChEBI" id="CHEBI:18420"/>
    </ligand>
</feature>
<dbReference type="Pfam" id="PF01648">
    <property type="entry name" value="ACPS"/>
    <property type="match status" value="1"/>
</dbReference>
<comment type="subcellular location">
    <subcellularLocation>
        <location evidence="11">Cytoplasm</location>
    </subcellularLocation>
</comment>
<dbReference type="EMBL" id="JBHSMI010000067">
    <property type="protein sequence ID" value="MFC5407316.1"/>
    <property type="molecule type" value="Genomic_DNA"/>
</dbReference>
<comment type="similarity">
    <text evidence="11">Belongs to the P-Pant transferase superfamily. AcpS family.</text>
</comment>
<keyword evidence="8 11" id="KW-0460">Magnesium</keyword>
<evidence type="ECO:0000256" key="11">
    <source>
        <dbReference type="HAMAP-Rule" id="MF_00101"/>
    </source>
</evidence>
<name>A0ABW0I1C1_9BACL</name>
<organism evidence="13 14">
    <name type="scientific">Cohnella soli</name>
    <dbReference type="NCBI Taxonomy" id="425005"/>
    <lineage>
        <taxon>Bacteria</taxon>
        <taxon>Bacillati</taxon>
        <taxon>Bacillota</taxon>
        <taxon>Bacilli</taxon>
        <taxon>Bacillales</taxon>
        <taxon>Paenibacillaceae</taxon>
        <taxon>Cohnella</taxon>
    </lineage>
</organism>
<dbReference type="NCBIfam" id="TIGR00556">
    <property type="entry name" value="pantethn_trn"/>
    <property type="match status" value="1"/>
</dbReference>
<dbReference type="InterPro" id="IPR037143">
    <property type="entry name" value="4-PPantetheinyl_Trfase_dom_sf"/>
</dbReference>
<dbReference type="InterPro" id="IPR008278">
    <property type="entry name" value="4-PPantetheinyl_Trfase_dom"/>
</dbReference>
<dbReference type="Proteomes" id="UP001596113">
    <property type="component" value="Unassembled WGS sequence"/>
</dbReference>
<gene>
    <name evidence="11 13" type="primary">acpS</name>
    <name evidence="13" type="ORF">ACFPOF_31690</name>
</gene>
<comment type="cofactor">
    <cofactor evidence="1 11">
        <name>Mg(2+)</name>
        <dbReference type="ChEBI" id="CHEBI:18420"/>
    </cofactor>
</comment>
<dbReference type="RefSeq" id="WP_378139871.1">
    <property type="nucleotide sequence ID" value="NZ_JBHSMI010000067.1"/>
</dbReference>
<comment type="caution">
    <text evidence="13">The sequence shown here is derived from an EMBL/GenBank/DDBJ whole genome shotgun (WGS) entry which is preliminary data.</text>
</comment>
<evidence type="ECO:0000313" key="13">
    <source>
        <dbReference type="EMBL" id="MFC5407316.1"/>
    </source>
</evidence>
<feature type="binding site" evidence="11">
    <location>
        <position position="57"/>
    </location>
    <ligand>
        <name>Mg(2+)</name>
        <dbReference type="ChEBI" id="CHEBI:18420"/>
    </ligand>
</feature>
<keyword evidence="10 11" id="KW-0275">Fatty acid biosynthesis</keyword>
<evidence type="ECO:0000256" key="5">
    <source>
        <dbReference type="ARBA" id="ARBA00022679"/>
    </source>
</evidence>
<dbReference type="InterPro" id="IPR004568">
    <property type="entry name" value="Ppantetheine-prot_Trfase_dom"/>
</dbReference>
<keyword evidence="3 11" id="KW-0963">Cytoplasm</keyword>
<evidence type="ECO:0000256" key="3">
    <source>
        <dbReference type="ARBA" id="ARBA00022490"/>
    </source>
</evidence>
<evidence type="ECO:0000256" key="8">
    <source>
        <dbReference type="ARBA" id="ARBA00022842"/>
    </source>
</evidence>
<evidence type="ECO:0000256" key="2">
    <source>
        <dbReference type="ARBA" id="ARBA00010990"/>
    </source>
</evidence>
<feature type="domain" description="4'-phosphopantetheinyl transferase" evidence="12">
    <location>
        <begin position="4"/>
        <end position="118"/>
    </location>
</feature>
<keyword evidence="4 11" id="KW-0444">Lipid biosynthesis</keyword>
<evidence type="ECO:0000256" key="1">
    <source>
        <dbReference type="ARBA" id="ARBA00001946"/>
    </source>
</evidence>
<dbReference type="Gene3D" id="3.90.470.20">
    <property type="entry name" value="4'-phosphopantetheinyl transferase domain"/>
    <property type="match status" value="1"/>
</dbReference>
<keyword evidence="7 11" id="KW-0276">Fatty acid metabolism</keyword>
<dbReference type="PANTHER" id="PTHR12215:SF10">
    <property type="entry name" value="L-AMINOADIPATE-SEMIALDEHYDE DEHYDROGENASE-PHOSPHOPANTETHEINYL TRANSFERASE"/>
    <property type="match status" value="1"/>
</dbReference>
<comment type="function">
    <text evidence="11">Transfers the 4'-phosphopantetheine moiety from coenzyme A to a Ser of acyl-carrier-protein.</text>
</comment>
<dbReference type="PANTHER" id="PTHR12215">
    <property type="entry name" value="PHOSPHOPANTETHEINE TRANSFERASE"/>
    <property type="match status" value="1"/>
</dbReference>
<protein>
    <recommendedName>
        <fullName evidence="11">Holo-[acyl-carrier-protein] synthase</fullName>
        <shortName evidence="11">Holo-ACP synthase</shortName>
        <ecNumber evidence="11">2.7.8.7</ecNumber>
    </recommendedName>
    <alternativeName>
        <fullName evidence="11">4'-phosphopantetheinyl transferase AcpS</fullName>
    </alternativeName>
</protein>
<dbReference type="InterPro" id="IPR050559">
    <property type="entry name" value="P-Pant_transferase_sf"/>
</dbReference>
<keyword evidence="9 11" id="KW-0443">Lipid metabolism</keyword>
<evidence type="ECO:0000256" key="4">
    <source>
        <dbReference type="ARBA" id="ARBA00022516"/>
    </source>
</evidence>
<keyword evidence="6 11" id="KW-0479">Metal-binding</keyword>
<evidence type="ECO:0000313" key="14">
    <source>
        <dbReference type="Proteomes" id="UP001596113"/>
    </source>
</evidence>
<sequence length="134" mass="15498">MIYGIGIDIQTVHQIRDMLDRQADRFLKKVFTSNEIAYCENYRSPEVHYAGRWAVKEAYLKAIGTGMSGGYKLSDIETVRLESGKPHVILHGSALEHYWQYQYHIYVSISHSGDYAVAQIVLDINREHPEDPRR</sequence>
<comment type="catalytic activity">
    <reaction evidence="11">
        <text>apo-[ACP] + CoA = holo-[ACP] + adenosine 3',5'-bisphosphate + H(+)</text>
        <dbReference type="Rhea" id="RHEA:12068"/>
        <dbReference type="Rhea" id="RHEA-COMP:9685"/>
        <dbReference type="Rhea" id="RHEA-COMP:9690"/>
        <dbReference type="ChEBI" id="CHEBI:15378"/>
        <dbReference type="ChEBI" id="CHEBI:29999"/>
        <dbReference type="ChEBI" id="CHEBI:57287"/>
        <dbReference type="ChEBI" id="CHEBI:58343"/>
        <dbReference type="ChEBI" id="CHEBI:64479"/>
        <dbReference type="EC" id="2.7.8.7"/>
    </reaction>
</comment>
<evidence type="ECO:0000256" key="10">
    <source>
        <dbReference type="ARBA" id="ARBA00023160"/>
    </source>
</evidence>
<dbReference type="InterPro" id="IPR002582">
    <property type="entry name" value="ACPS"/>
</dbReference>
<evidence type="ECO:0000256" key="9">
    <source>
        <dbReference type="ARBA" id="ARBA00023098"/>
    </source>
</evidence>
<keyword evidence="14" id="KW-1185">Reference proteome</keyword>
<evidence type="ECO:0000256" key="7">
    <source>
        <dbReference type="ARBA" id="ARBA00022832"/>
    </source>
</evidence>
<proteinExistence type="inferred from homology"/>